<gene>
    <name evidence="1" type="ORF">MITSMUL_05092</name>
</gene>
<evidence type="ECO:0000313" key="2">
    <source>
        <dbReference type="Proteomes" id="UP000003671"/>
    </source>
</evidence>
<sequence length="58" mass="6744">MPYLHLPFPINSNIIPQIDGQHKRQNELTENSTLLVRYTSQETQKKTACLWQTAFVCP</sequence>
<dbReference type="STRING" id="500635.MITSMUL_05092"/>
<accession>C9KPD6</accession>
<dbReference type="EMBL" id="ABWK02000020">
    <property type="protein sequence ID" value="EEX68092.1"/>
    <property type="molecule type" value="Genomic_DNA"/>
</dbReference>
<organism evidence="1 2">
    <name type="scientific">Mitsuokella multacida DSM 20544</name>
    <dbReference type="NCBI Taxonomy" id="500635"/>
    <lineage>
        <taxon>Bacteria</taxon>
        <taxon>Bacillati</taxon>
        <taxon>Bacillota</taxon>
        <taxon>Negativicutes</taxon>
        <taxon>Selenomonadales</taxon>
        <taxon>Selenomonadaceae</taxon>
        <taxon>Mitsuokella</taxon>
    </lineage>
</organism>
<name>C9KPD6_9FIRM</name>
<protein>
    <submittedName>
        <fullName evidence="1">Uncharacterized protein</fullName>
    </submittedName>
</protein>
<dbReference type="Proteomes" id="UP000003671">
    <property type="component" value="Unassembled WGS sequence"/>
</dbReference>
<keyword evidence="2" id="KW-1185">Reference proteome</keyword>
<proteinExistence type="predicted"/>
<dbReference type="HOGENOM" id="CLU_2974444_0_0_9"/>
<reference evidence="1" key="1">
    <citation type="submission" date="2009-09" db="EMBL/GenBank/DDBJ databases">
        <authorList>
            <person name="Weinstock G."/>
            <person name="Sodergren E."/>
            <person name="Clifton S."/>
            <person name="Fulton L."/>
            <person name="Fulton B."/>
            <person name="Courtney L."/>
            <person name="Fronick C."/>
            <person name="Harrison M."/>
            <person name="Strong C."/>
            <person name="Farmer C."/>
            <person name="Delahaunty K."/>
            <person name="Markovic C."/>
            <person name="Hall O."/>
            <person name="Minx P."/>
            <person name="Tomlinson C."/>
            <person name="Mitreva M."/>
            <person name="Nelson J."/>
            <person name="Hou S."/>
            <person name="Wollam A."/>
            <person name="Pepin K.H."/>
            <person name="Johnson M."/>
            <person name="Bhonagiri V."/>
            <person name="Nash W.E."/>
            <person name="Warren W."/>
            <person name="Chinwalla A."/>
            <person name="Mardis E.R."/>
            <person name="Wilson R.K."/>
        </authorList>
    </citation>
    <scope>NUCLEOTIDE SEQUENCE [LARGE SCALE GENOMIC DNA]</scope>
    <source>
        <strain evidence="1">DSM 20544</strain>
    </source>
</reference>
<dbReference type="AlphaFoldDB" id="C9KPD6"/>
<comment type="caution">
    <text evidence="1">The sequence shown here is derived from an EMBL/GenBank/DDBJ whole genome shotgun (WGS) entry which is preliminary data.</text>
</comment>
<evidence type="ECO:0000313" key="1">
    <source>
        <dbReference type="EMBL" id="EEX68092.1"/>
    </source>
</evidence>